<dbReference type="RefSeq" id="WP_068664840.1">
    <property type="nucleotide sequence ID" value="NZ_CP015520.1"/>
</dbReference>
<protein>
    <submittedName>
        <fullName evidence="1">Uncharacterized protein</fullName>
    </submittedName>
</protein>
<reference evidence="2" key="1">
    <citation type="journal article" date="2016" name="Syst. Appl. Microbiol.">
        <title>Thermococcus piezophilus sp. nov., a novel hyperthermophilic and piezophilic archaeon with a broad pressure range for growth, isolated from a deepest hydrothermal vent at the Mid-Cayman Rise.</title>
        <authorList>
            <person name="Dalmasso C."/>
            <person name="Oger P."/>
            <person name="Selva G."/>
            <person name="Courtine D."/>
            <person name="L'Haridon S."/>
            <person name="Garlaschelli A."/>
            <person name="Roussel E."/>
            <person name="Miyazaki J."/>
            <person name="Reveillaud J."/>
            <person name="Jebbar M."/>
            <person name="Takai K."/>
            <person name="Maignien L."/>
            <person name="Alain K."/>
        </authorList>
    </citation>
    <scope>NUCLEOTIDE SEQUENCE [LARGE SCALE GENOMIC DNA]</scope>
    <source>
        <strain evidence="2">CDGS</strain>
    </source>
</reference>
<evidence type="ECO:0000313" key="1">
    <source>
        <dbReference type="EMBL" id="ANF22289.1"/>
    </source>
</evidence>
<dbReference type="Proteomes" id="UP000076969">
    <property type="component" value="Chromosome"/>
</dbReference>
<dbReference type="OrthoDB" id="100166at2157"/>
<gene>
    <name evidence="1" type="ORF">A7C91_03160</name>
</gene>
<dbReference type="KEGG" id="tpie:A7C91_03160"/>
<keyword evidence="2" id="KW-1185">Reference proteome</keyword>
<dbReference type="AlphaFoldDB" id="A0A172WG19"/>
<evidence type="ECO:0000313" key="2">
    <source>
        <dbReference type="Proteomes" id="UP000076969"/>
    </source>
</evidence>
<accession>A0A172WG19</accession>
<organism evidence="1 2">
    <name type="scientific">Thermococcus piezophilus</name>
    <dbReference type="NCBI Taxonomy" id="1712654"/>
    <lineage>
        <taxon>Archaea</taxon>
        <taxon>Methanobacteriati</taxon>
        <taxon>Methanobacteriota</taxon>
        <taxon>Thermococci</taxon>
        <taxon>Thermococcales</taxon>
        <taxon>Thermococcaceae</taxon>
        <taxon>Thermococcus</taxon>
    </lineage>
</organism>
<proteinExistence type="predicted"/>
<dbReference type="GeneID" id="28495160"/>
<sequence>MPYVNPQTIDILSEEIHNRGLEFIWIPYARTYALQNTDIWPRDYPVCGKDWSIPGGSEFFDLVFVQSNYYQCRDWYKNVQWTDEERKVRTGLSLGEWVDMLTDINRSKNTSNVFVEFECDGRILTGGDDNCSGIWHPSTEYKDRACKYVECSGQLINLAYYFDTNLNNISFMNGYCQETLGERYV</sequence>
<dbReference type="EMBL" id="CP015520">
    <property type="protein sequence ID" value="ANF22289.1"/>
    <property type="molecule type" value="Genomic_DNA"/>
</dbReference>
<name>A0A172WG19_9EURY</name>